<dbReference type="EMBL" id="UINC01085905">
    <property type="protein sequence ID" value="SVC33864.1"/>
    <property type="molecule type" value="Genomic_DNA"/>
</dbReference>
<sequence length="229" mass="25680">MAESESGQEKTEMPTPKRLQELMESGQFAKSPEIQTVFLIGMGLLALTMMMPTIMSTFRIYMASIFSQLATLQVTSDGFPHLFANFINMAGTCLLPIMIGAFLAALFGAGLQSRFQFTPKAIEPKFSKLNPIKGFKNIFSSQSVAKLLVALTKFIVLFGFTWPVIRDVMDDPMFSSSTDFYYILYFMADTAQSVTLRVLAGMVLIAAGDYAYQMWKNERDSMMTYQEVK</sequence>
<feature type="transmembrane region" description="Helical" evidence="1">
    <location>
        <begin position="144"/>
        <end position="165"/>
    </location>
</feature>
<proteinExistence type="predicted"/>
<dbReference type="AlphaFoldDB" id="A0A382LAE1"/>
<reference evidence="2" key="1">
    <citation type="submission" date="2018-05" db="EMBL/GenBank/DDBJ databases">
        <authorList>
            <person name="Lanie J.A."/>
            <person name="Ng W.-L."/>
            <person name="Kazmierczak K.M."/>
            <person name="Andrzejewski T.M."/>
            <person name="Davidsen T.M."/>
            <person name="Wayne K.J."/>
            <person name="Tettelin H."/>
            <person name="Glass J.I."/>
            <person name="Rusch D."/>
            <person name="Podicherti R."/>
            <person name="Tsui H.-C.T."/>
            <person name="Winkler M.E."/>
        </authorList>
    </citation>
    <scope>NUCLEOTIDE SEQUENCE</scope>
</reference>
<dbReference type="PANTHER" id="PTHR30531">
    <property type="entry name" value="FLAGELLAR BIOSYNTHETIC PROTEIN FLHB"/>
    <property type="match status" value="1"/>
</dbReference>
<keyword evidence="1" id="KW-0812">Transmembrane</keyword>
<keyword evidence="1" id="KW-1133">Transmembrane helix</keyword>
<evidence type="ECO:0000313" key="2">
    <source>
        <dbReference type="EMBL" id="SVC33864.1"/>
    </source>
</evidence>
<feature type="transmembrane region" description="Helical" evidence="1">
    <location>
        <begin position="82"/>
        <end position="107"/>
    </location>
</feature>
<dbReference type="Pfam" id="PF01312">
    <property type="entry name" value="Bac_export_2"/>
    <property type="match status" value="1"/>
</dbReference>
<dbReference type="GO" id="GO:0005886">
    <property type="term" value="C:plasma membrane"/>
    <property type="evidence" value="ECO:0007669"/>
    <property type="project" value="TreeGrafter"/>
</dbReference>
<dbReference type="PANTHER" id="PTHR30531:SF12">
    <property type="entry name" value="FLAGELLAR BIOSYNTHETIC PROTEIN FLHB"/>
    <property type="match status" value="1"/>
</dbReference>
<keyword evidence="1" id="KW-0472">Membrane</keyword>
<protein>
    <recommendedName>
        <fullName evidence="3">Flagellar biosynthetic protein FlhB</fullName>
    </recommendedName>
</protein>
<organism evidence="2">
    <name type="scientific">marine metagenome</name>
    <dbReference type="NCBI Taxonomy" id="408172"/>
    <lineage>
        <taxon>unclassified sequences</taxon>
        <taxon>metagenomes</taxon>
        <taxon>ecological metagenomes</taxon>
    </lineage>
</organism>
<gene>
    <name evidence="2" type="ORF">METZ01_LOCUS286718</name>
</gene>
<accession>A0A382LAE1</accession>
<feature type="non-terminal residue" evidence="2">
    <location>
        <position position="229"/>
    </location>
</feature>
<dbReference type="InterPro" id="IPR006135">
    <property type="entry name" value="T3SS_substrate_exporter"/>
</dbReference>
<dbReference type="PRINTS" id="PR00950">
    <property type="entry name" value="TYPE3IMSPROT"/>
</dbReference>
<evidence type="ECO:0008006" key="3">
    <source>
        <dbReference type="Google" id="ProtNLM"/>
    </source>
</evidence>
<dbReference type="GO" id="GO:0009306">
    <property type="term" value="P:protein secretion"/>
    <property type="evidence" value="ECO:0007669"/>
    <property type="project" value="InterPro"/>
</dbReference>
<feature type="transmembrane region" description="Helical" evidence="1">
    <location>
        <begin position="37"/>
        <end position="62"/>
    </location>
</feature>
<evidence type="ECO:0000256" key="1">
    <source>
        <dbReference type="SAM" id="Phobius"/>
    </source>
</evidence>
<feature type="transmembrane region" description="Helical" evidence="1">
    <location>
        <begin position="194"/>
        <end position="212"/>
    </location>
</feature>
<name>A0A382LAE1_9ZZZZ</name>